<comment type="caution">
    <text evidence="2">The sequence shown here is derived from an EMBL/GenBank/DDBJ whole genome shotgun (WGS) entry which is preliminary data.</text>
</comment>
<organism evidence="2 3">
    <name type="scientific">Symbiodinium microadriaticum</name>
    <name type="common">Dinoflagellate</name>
    <name type="synonym">Zooxanthella microadriatica</name>
    <dbReference type="NCBI Taxonomy" id="2951"/>
    <lineage>
        <taxon>Eukaryota</taxon>
        <taxon>Sar</taxon>
        <taxon>Alveolata</taxon>
        <taxon>Dinophyceae</taxon>
        <taxon>Suessiales</taxon>
        <taxon>Symbiodiniaceae</taxon>
        <taxon>Symbiodinium</taxon>
    </lineage>
</organism>
<reference evidence="2 3" key="1">
    <citation type="submission" date="2016-02" db="EMBL/GenBank/DDBJ databases">
        <title>Genome analysis of coral dinoflagellate symbionts highlights evolutionary adaptations to a symbiotic lifestyle.</title>
        <authorList>
            <person name="Aranda M."/>
            <person name="Li Y."/>
            <person name="Liew Y.J."/>
            <person name="Baumgarten S."/>
            <person name="Simakov O."/>
            <person name="Wilson M."/>
            <person name="Piel J."/>
            <person name="Ashoor H."/>
            <person name="Bougouffa S."/>
            <person name="Bajic V.B."/>
            <person name="Ryu T."/>
            <person name="Ravasi T."/>
            <person name="Bayer T."/>
            <person name="Micklem G."/>
            <person name="Kim H."/>
            <person name="Bhak J."/>
            <person name="Lajeunesse T.C."/>
            <person name="Voolstra C.R."/>
        </authorList>
    </citation>
    <scope>NUCLEOTIDE SEQUENCE [LARGE SCALE GENOMIC DNA]</scope>
    <source>
        <strain evidence="2 3">CCMP2467</strain>
    </source>
</reference>
<dbReference type="AlphaFoldDB" id="A0A1Q9EEM0"/>
<evidence type="ECO:0000313" key="3">
    <source>
        <dbReference type="Proteomes" id="UP000186817"/>
    </source>
</evidence>
<name>A0A1Q9EEM0_SYMMI</name>
<dbReference type="Proteomes" id="UP000186817">
    <property type="component" value="Unassembled WGS sequence"/>
</dbReference>
<dbReference type="EMBL" id="LSRX01000173">
    <property type="protein sequence ID" value="OLQ05848.1"/>
    <property type="molecule type" value="Genomic_DNA"/>
</dbReference>
<keyword evidence="3" id="KW-1185">Reference proteome</keyword>
<dbReference type="InterPro" id="IPR011990">
    <property type="entry name" value="TPR-like_helical_dom_sf"/>
</dbReference>
<accession>A0A1Q9EEM0</accession>
<evidence type="ECO:0008006" key="4">
    <source>
        <dbReference type="Google" id="ProtNLM"/>
    </source>
</evidence>
<evidence type="ECO:0000313" key="2">
    <source>
        <dbReference type="EMBL" id="OLQ05848.1"/>
    </source>
</evidence>
<proteinExistence type="predicted"/>
<dbReference type="OrthoDB" id="426859at2759"/>
<protein>
    <recommendedName>
        <fullName evidence="4">Tetratricopeptide repeat protein 28</fullName>
    </recommendedName>
</protein>
<dbReference type="Gene3D" id="1.25.40.10">
    <property type="entry name" value="Tetratricopeptide repeat domain"/>
    <property type="match status" value="1"/>
</dbReference>
<dbReference type="Pfam" id="PF13181">
    <property type="entry name" value="TPR_8"/>
    <property type="match status" value="1"/>
</dbReference>
<sequence length="216" mass="23317">MAYVGAQNYSAARAVLQEAIEGFEAQEGQATLLAARALRGLGVAQRELGDAALAKETLETARSILEARGKLSSEEGSRCLLALGDACLELDEFEEAVECFELVSLNAEVGKASTTAVDVDDLFQKLEEARRQLRHGDAEKLFGPPEESDDTKPKRKSMCFGIWISPQCWRSPHLSGLLHHAGLATRRVSEVSDGLSLQIALQDFGLKGSLLSSPSM</sequence>
<gene>
    <name evidence="2" type="ORF">AK812_SmicGene10899</name>
</gene>
<feature type="region of interest" description="Disordered" evidence="1">
    <location>
        <begin position="135"/>
        <end position="154"/>
    </location>
</feature>
<evidence type="ECO:0000256" key="1">
    <source>
        <dbReference type="SAM" id="MobiDB-lite"/>
    </source>
</evidence>
<dbReference type="InterPro" id="IPR019734">
    <property type="entry name" value="TPR_rpt"/>
</dbReference>
<dbReference type="SUPFAM" id="SSF48452">
    <property type="entry name" value="TPR-like"/>
    <property type="match status" value="1"/>
</dbReference>